<proteinExistence type="inferred from homology"/>
<dbReference type="InterPro" id="IPR042178">
    <property type="entry name" value="Serpin_sf_1"/>
</dbReference>
<dbReference type="EMBL" id="CP108188">
    <property type="protein sequence ID" value="WTR74947.1"/>
    <property type="molecule type" value="Genomic_DNA"/>
</dbReference>
<sequence>MRATTATVRAVNGMTARWAADGLSPDALARGTTFSAVGLWPLLAFLADGACDPARGELQDALGMRADEAAEAARGLLGALARIRGSSAAIGLWARPEVKVHGRWAAGLPDATLGRLSGDDEADKKALDTWAAERTGGLIPAMPLRPDRATRLVLANAQAVRTKWLRPFHESWLTPTAESPWAGRELVGLSRRTSLLDRVGVAKTPAGRLTVLQVLGNTGVDVHLLLGERDSAPGAVLAAGTDILSGTHHVVPGSLLPLGEPGPGLDIRHVRALDRDHVLSVTTSPFALTADHDLLATADLFGLKSAMDADRGHFPGVSDTPLAVEQANQSAAAHFTAKGFQSATVTAFGAVAGCAAQTPRYVVRRIGLVLDRPFGFLTVHRTSRLVLSAGWVSEPIDRSAVEADYENDDYDDEYDDED</sequence>
<evidence type="ECO:0000259" key="2">
    <source>
        <dbReference type="SMART" id="SM00093"/>
    </source>
</evidence>
<gene>
    <name evidence="3" type="ORF">OG814_39600</name>
</gene>
<dbReference type="SMART" id="SM00093">
    <property type="entry name" value="SERPIN"/>
    <property type="match status" value="1"/>
</dbReference>
<dbReference type="PANTHER" id="PTHR11461">
    <property type="entry name" value="SERINE PROTEASE INHIBITOR, SERPIN"/>
    <property type="match status" value="1"/>
</dbReference>
<keyword evidence="4" id="KW-1185">Reference proteome</keyword>
<organism evidence="3 4">
    <name type="scientific">Streptomyces zaomyceticus</name>
    <dbReference type="NCBI Taxonomy" id="68286"/>
    <lineage>
        <taxon>Bacteria</taxon>
        <taxon>Bacillati</taxon>
        <taxon>Actinomycetota</taxon>
        <taxon>Actinomycetes</taxon>
        <taxon>Kitasatosporales</taxon>
        <taxon>Streptomycetaceae</taxon>
        <taxon>Streptomyces</taxon>
    </lineage>
</organism>
<protein>
    <submittedName>
        <fullName evidence="3">Serpin family protein</fullName>
    </submittedName>
</protein>
<dbReference type="Gene3D" id="3.30.497.10">
    <property type="entry name" value="Antithrombin, subunit I, domain 2"/>
    <property type="match status" value="2"/>
</dbReference>
<reference evidence="3 4" key="1">
    <citation type="submission" date="2022-10" db="EMBL/GenBank/DDBJ databases">
        <title>The complete genomes of actinobacterial strains from the NBC collection.</title>
        <authorList>
            <person name="Joergensen T.S."/>
            <person name="Alvarez Arevalo M."/>
            <person name="Sterndorff E.B."/>
            <person name="Faurdal D."/>
            <person name="Vuksanovic O."/>
            <person name="Mourched A.-S."/>
            <person name="Charusanti P."/>
            <person name="Shaw S."/>
            <person name="Blin K."/>
            <person name="Weber T."/>
        </authorList>
    </citation>
    <scope>NUCLEOTIDE SEQUENCE [LARGE SCALE GENOMIC DNA]</scope>
    <source>
        <strain evidence="3 4">NBC_00123</strain>
    </source>
</reference>
<dbReference type="InterPro" id="IPR036186">
    <property type="entry name" value="Serpin_sf"/>
</dbReference>
<name>A0ABZ1LK97_9ACTN</name>
<dbReference type="Pfam" id="PF00079">
    <property type="entry name" value="Serpin"/>
    <property type="match status" value="1"/>
</dbReference>
<evidence type="ECO:0000256" key="1">
    <source>
        <dbReference type="RuleBase" id="RU000411"/>
    </source>
</evidence>
<accession>A0ABZ1LK97</accession>
<dbReference type="PANTHER" id="PTHR11461:SF211">
    <property type="entry name" value="GH10112P-RELATED"/>
    <property type="match status" value="1"/>
</dbReference>
<comment type="similarity">
    <text evidence="1">Belongs to the serpin family.</text>
</comment>
<dbReference type="InterPro" id="IPR000215">
    <property type="entry name" value="Serpin_fam"/>
</dbReference>
<dbReference type="SUPFAM" id="SSF56574">
    <property type="entry name" value="Serpins"/>
    <property type="match status" value="2"/>
</dbReference>
<dbReference type="Proteomes" id="UP001622594">
    <property type="component" value="Chromosome"/>
</dbReference>
<evidence type="ECO:0000313" key="4">
    <source>
        <dbReference type="Proteomes" id="UP001622594"/>
    </source>
</evidence>
<feature type="domain" description="Serpin" evidence="2">
    <location>
        <begin position="27"/>
        <end position="395"/>
    </location>
</feature>
<dbReference type="RefSeq" id="WP_406079725.1">
    <property type="nucleotide sequence ID" value="NZ_CP108188.1"/>
</dbReference>
<evidence type="ECO:0000313" key="3">
    <source>
        <dbReference type="EMBL" id="WTR74947.1"/>
    </source>
</evidence>
<dbReference type="InterPro" id="IPR023796">
    <property type="entry name" value="Serpin_dom"/>
</dbReference>